<dbReference type="EMBL" id="JAKOGI010001174">
    <property type="protein sequence ID" value="KAJ8427208.1"/>
    <property type="molecule type" value="Genomic_DNA"/>
</dbReference>
<evidence type="ECO:0000313" key="3">
    <source>
        <dbReference type="Proteomes" id="UP001153076"/>
    </source>
</evidence>
<sequence length="390" mass="45707">MENLSIDKVATMRKGLFLVQFNNVEDKDVIKRGVYFFDKRSFLVKPWNEAMTVDTSAISTLPIWIQFPNLSEIGSLMGIPIKIDEQARDKSMLSYVRLLVEVDLAGSFPKQVDFINEKGLLFGHGEELCRKKSLVRREWRPIASQVEGTSQQRALGNDAEGFSRPKRTLTRSRVQQQPELPSPSNFFQALMKNDIVGLIEHEAMGDSAPRVRIFIAWGRNKNDAALCSMAEQIVYCHITQLSSQKKFYIHTRGKPLWDSIPQMAGHNRGNDRRALDIFRERDDFQNYMNNSKLMEMRTYFTWTNKKIWSILDKGIHNLEWHNVFDFLQLEHMLMGIHDNTPMLLKLPECPRLEKEFRFCEMRMNDLRFKEILKEATQKKRMKFPKKKYMS</sequence>
<organism evidence="2 3">
    <name type="scientific">Carnegiea gigantea</name>
    <dbReference type="NCBI Taxonomy" id="171969"/>
    <lineage>
        <taxon>Eukaryota</taxon>
        <taxon>Viridiplantae</taxon>
        <taxon>Streptophyta</taxon>
        <taxon>Embryophyta</taxon>
        <taxon>Tracheophyta</taxon>
        <taxon>Spermatophyta</taxon>
        <taxon>Magnoliopsida</taxon>
        <taxon>eudicotyledons</taxon>
        <taxon>Gunneridae</taxon>
        <taxon>Pentapetalae</taxon>
        <taxon>Caryophyllales</taxon>
        <taxon>Cactineae</taxon>
        <taxon>Cactaceae</taxon>
        <taxon>Cactoideae</taxon>
        <taxon>Echinocereeae</taxon>
        <taxon>Carnegiea</taxon>
    </lineage>
</organism>
<dbReference type="Proteomes" id="UP001153076">
    <property type="component" value="Unassembled WGS sequence"/>
</dbReference>
<dbReference type="InterPro" id="IPR040256">
    <property type="entry name" value="At4g02000-like"/>
</dbReference>
<protein>
    <recommendedName>
        <fullName evidence="4">DUF4283 domain-containing protein</fullName>
    </recommendedName>
</protein>
<dbReference type="PANTHER" id="PTHR31286:SF165">
    <property type="entry name" value="DUF4283 DOMAIN-CONTAINING PROTEIN"/>
    <property type="match status" value="1"/>
</dbReference>
<evidence type="ECO:0000313" key="2">
    <source>
        <dbReference type="EMBL" id="KAJ8427208.1"/>
    </source>
</evidence>
<dbReference type="OrthoDB" id="1924068at2759"/>
<evidence type="ECO:0000256" key="1">
    <source>
        <dbReference type="SAM" id="MobiDB-lite"/>
    </source>
</evidence>
<feature type="region of interest" description="Disordered" evidence="1">
    <location>
        <begin position="153"/>
        <end position="181"/>
    </location>
</feature>
<reference evidence="2" key="1">
    <citation type="submission" date="2022-04" db="EMBL/GenBank/DDBJ databases">
        <title>Carnegiea gigantea Genome sequencing and assembly v2.</title>
        <authorList>
            <person name="Copetti D."/>
            <person name="Sanderson M.J."/>
            <person name="Burquez A."/>
            <person name="Wojciechowski M.F."/>
        </authorList>
    </citation>
    <scope>NUCLEOTIDE SEQUENCE</scope>
    <source>
        <strain evidence="2">SGP5-SGP5p</strain>
        <tissue evidence="2">Aerial part</tissue>
    </source>
</reference>
<dbReference type="AlphaFoldDB" id="A0A9Q1GZ96"/>
<proteinExistence type="predicted"/>
<feature type="compositionally biased region" description="Polar residues" evidence="1">
    <location>
        <begin position="171"/>
        <end position="181"/>
    </location>
</feature>
<accession>A0A9Q1GZ96</accession>
<gene>
    <name evidence="2" type="ORF">Cgig2_004367</name>
</gene>
<evidence type="ECO:0008006" key="4">
    <source>
        <dbReference type="Google" id="ProtNLM"/>
    </source>
</evidence>
<dbReference type="PANTHER" id="PTHR31286">
    <property type="entry name" value="GLYCINE-RICH CELL WALL STRUCTURAL PROTEIN 1.8-LIKE"/>
    <property type="match status" value="1"/>
</dbReference>
<comment type="caution">
    <text evidence="2">The sequence shown here is derived from an EMBL/GenBank/DDBJ whole genome shotgun (WGS) entry which is preliminary data.</text>
</comment>
<name>A0A9Q1GZ96_9CARY</name>
<keyword evidence="3" id="KW-1185">Reference proteome</keyword>